<proteinExistence type="inferred from homology"/>
<dbReference type="GO" id="GO:0005835">
    <property type="term" value="C:fatty acid synthase complex"/>
    <property type="evidence" value="ECO:0007669"/>
    <property type="project" value="InterPro"/>
</dbReference>
<dbReference type="Pfam" id="PF02801">
    <property type="entry name" value="Ketoacyl-synt_C"/>
    <property type="match status" value="1"/>
</dbReference>
<evidence type="ECO:0000256" key="3">
    <source>
        <dbReference type="ARBA" id="ARBA00022553"/>
    </source>
</evidence>
<keyword evidence="6 14" id="KW-0460">Magnesium</keyword>
<dbReference type="Gene3D" id="3.90.470.20">
    <property type="entry name" value="4'-phosphopantetheinyl transferase domain"/>
    <property type="match status" value="1"/>
</dbReference>
<dbReference type="Gene3D" id="3.90.25.70">
    <property type="match status" value="1"/>
</dbReference>
<evidence type="ECO:0000256" key="15">
    <source>
        <dbReference type="PIRSR" id="PIRSR000454-4"/>
    </source>
</evidence>
<feature type="modified residue" description="O-(pantetheine 4'-phosphoryl)serine" evidence="15">
    <location>
        <position position="151"/>
    </location>
</feature>
<dbReference type="InterPro" id="IPR047224">
    <property type="entry name" value="FAS_alpha_su_C"/>
</dbReference>
<dbReference type="InterPro" id="IPR014031">
    <property type="entry name" value="Ketoacyl_synth_C"/>
</dbReference>
<dbReference type="GO" id="GO:0004315">
    <property type="term" value="F:3-oxoacyl-[acyl-carrier-protein] synthase activity"/>
    <property type="evidence" value="ECO:0007669"/>
    <property type="project" value="InterPro"/>
</dbReference>
<dbReference type="SUPFAM" id="SSF56214">
    <property type="entry name" value="4'-phosphopantetheinyl transferase"/>
    <property type="match status" value="1"/>
</dbReference>
<dbReference type="InterPro" id="IPR009081">
    <property type="entry name" value="PP-bd_ACP"/>
</dbReference>
<dbReference type="SMART" id="SM00825">
    <property type="entry name" value="PKS_KS"/>
    <property type="match status" value="1"/>
</dbReference>
<protein>
    <submittedName>
        <fullName evidence="18">Fatty acid synthase subunit alpha</fullName>
    </submittedName>
</protein>
<keyword evidence="5 14" id="KW-0479">Metal-binding</keyword>
<evidence type="ECO:0000256" key="9">
    <source>
        <dbReference type="ARBA" id="ARBA00023268"/>
    </source>
</evidence>
<dbReference type="Pfam" id="PF01648">
    <property type="entry name" value="ACPS"/>
    <property type="match status" value="1"/>
</dbReference>
<comment type="catalytic activity">
    <reaction evidence="11">
        <text>a (3R)-hydroxyacyl-[ACP] + NADP(+) = a 3-oxoacyl-[ACP] + NADPH + H(+)</text>
        <dbReference type="Rhea" id="RHEA:17397"/>
        <dbReference type="Rhea" id="RHEA-COMP:9916"/>
        <dbReference type="Rhea" id="RHEA-COMP:9945"/>
        <dbReference type="ChEBI" id="CHEBI:15378"/>
        <dbReference type="ChEBI" id="CHEBI:57783"/>
        <dbReference type="ChEBI" id="CHEBI:58349"/>
        <dbReference type="ChEBI" id="CHEBI:78776"/>
        <dbReference type="ChEBI" id="CHEBI:78827"/>
        <dbReference type="EC" id="1.1.1.100"/>
    </reaction>
</comment>
<evidence type="ECO:0000256" key="6">
    <source>
        <dbReference type="ARBA" id="ARBA00022842"/>
    </source>
</evidence>
<evidence type="ECO:0000256" key="10">
    <source>
        <dbReference type="ARBA" id="ARBA00048237"/>
    </source>
</evidence>
<dbReference type="InterPro" id="IPR018201">
    <property type="entry name" value="Ketoacyl_synth_AS"/>
</dbReference>
<dbReference type="Pfam" id="PF00109">
    <property type="entry name" value="ketoacyl-synt"/>
    <property type="match status" value="1"/>
</dbReference>
<dbReference type="CDD" id="cd00828">
    <property type="entry name" value="elong_cond_enzymes"/>
    <property type="match status" value="1"/>
</dbReference>
<gene>
    <name evidence="18" type="ORF">D0Z07_9327</name>
</gene>
<dbReference type="GO" id="GO:0004312">
    <property type="term" value="F:fatty acid synthase activity"/>
    <property type="evidence" value="ECO:0007669"/>
    <property type="project" value="InterPro"/>
</dbReference>
<keyword evidence="9" id="KW-0511">Multifunctional enzyme</keyword>
<feature type="binding site" evidence="14">
    <location>
        <position position="1683"/>
    </location>
    <ligand>
        <name>Mg(2+)</name>
        <dbReference type="ChEBI" id="CHEBI:18420"/>
    </ligand>
</feature>
<dbReference type="Pfam" id="PF00106">
    <property type="entry name" value="adh_short"/>
    <property type="match status" value="1"/>
</dbReference>
<dbReference type="Gene3D" id="3.40.47.10">
    <property type="match status" value="2"/>
</dbReference>
<comment type="catalytic activity">
    <reaction evidence="10">
        <text>acetyl-CoA + n malonyl-CoA + 2n NADPH + 4n H(+) = a long-chain-acyl-CoA + n CoA + n CO2 + 2n NADP(+).</text>
        <dbReference type="EC" id="2.3.1.86"/>
    </reaction>
</comment>
<dbReference type="GO" id="GO:0004321">
    <property type="term" value="F:fatty-acyl-CoA synthase activity"/>
    <property type="evidence" value="ECO:0007669"/>
    <property type="project" value="UniProtKB-EC"/>
</dbReference>
<dbReference type="InterPro" id="IPR036291">
    <property type="entry name" value="NAD(P)-bd_dom_sf"/>
</dbReference>
<evidence type="ECO:0000256" key="5">
    <source>
        <dbReference type="ARBA" id="ARBA00022723"/>
    </source>
</evidence>
<name>A0A9P6SQE3_9HELO</name>
<dbReference type="InterPro" id="IPR041550">
    <property type="entry name" value="FASI_helical"/>
</dbReference>
<keyword evidence="2 12" id="KW-0596">Phosphopantetheine</keyword>
<evidence type="ECO:0000256" key="14">
    <source>
        <dbReference type="PIRSR" id="PIRSR000454-3"/>
    </source>
</evidence>
<dbReference type="SUPFAM" id="SSF51735">
    <property type="entry name" value="NAD(P)-binding Rossmann-fold domains"/>
    <property type="match status" value="1"/>
</dbReference>
<evidence type="ECO:0000313" key="19">
    <source>
        <dbReference type="Proteomes" id="UP000785200"/>
    </source>
</evidence>
<evidence type="ECO:0000256" key="11">
    <source>
        <dbReference type="ARBA" id="ARBA00048508"/>
    </source>
</evidence>
<dbReference type="InterPro" id="IPR002347">
    <property type="entry name" value="SDR_fam"/>
</dbReference>
<organism evidence="18 19">
    <name type="scientific">Hyphodiscus hymeniophilus</name>
    <dbReference type="NCBI Taxonomy" id="353542"/>
    <lineage>
        <taxon>Eukaryota</taxon>
        <taxon>Fungi</taxon>
        <taxon>Dikarya</taxon>
        <taxon>Ascomycota</taxon>
        <taxon>Pezizomycotina</taxon>
        <taxon>Leotiomycetes</taxon>
        <taxon>Helotiales</taxon>
        <taxon>Hyphodiscaceae</taxon>
        <taxon>Hyphodiscus</taxon>
    </lineage>
</organism>
<comment type="caution">
    <text evidence="18">The sequence shown here is derived from an EMBL/GenBank/DDBJ whole genome shotgun (WGS) entry which is preliminary data.</text>
</comment>
<dbReference type="GO" id="GO:0042759">
    <property type="term" value="P:long-chain fatty acid biosynthetic process"/>
    <property type="evidence" value="ECO:0007669"/>
    <property type="project" value="UniProtKB-UniRule"/>
</dbReference>
<dbReference type="Gene3D" id="3.30.70.2490">
    <property type="match status" value="1"/>
</dbReference>
<keyword evidence="8" id="KW-0560">Oxidoreductase</keyword>
<dbReference type="InterPro" id="IPR008278">
    <property type="entry name" value="4-PPantetheinyl_Trfase_dom"/>
</dbReference>
<dbReference type="GO" id="GO:0000287">
    <property type="term" value="F:magnesium ion binding"/>
    <property type="evidence" value="ECO:0007669"/>
    <property type="project" value="InterPro"/>
</dbReference>
<dbReference type="InterPro" id="IPR014030">
    <property type="entry name" value="Ketoacyl_synth_N"/>
</dbReference>
<evidence type="ECO:0000256" key="2">
    <source>
        <dbReference type="ARBA" id="ARBA00022450"/>
    </source>
</evidence>
<reference evidence="18" key="1">
    <citation type="submission" date="2019-07" db="EMBL/GenBank/DDBJ databases">
        <title>Hyphodiscus hymeniophilus genome sequencing and assembly.</title>
        <authorList>
            <person name="Kramer G."/>
            <person name="Nodwell J."/>
        </authorList>
    </citation>
    <scope>NUCLEOTIDE SEQUENCE</scope>
    <source>
        <strain evidence="18">ATCC 34498</strain>
    </source>
</reference>
<evidence type="ECO:0000313" key="18">
    <source>
        <dbReference type="EMBL" id="KAG0644937.1"/>
    </source>
</evidence>
<dbReference type="PIRSF" id="PIRSF000454">
    <property type="entry name" value="FAS_yeast_alpha"/>
    <property type="match status" value="1"/>
</dbReference>
<dbReference type="Gene3D" id="6.10.250.1930">
    <property type="match status" value="1"/>
</dbReference>
<feature type="binding site" evidence="14">
    <location>
        <position position="1684"/>
    </location>
    <ligand>
        <name>Mg(2+)</name>
        <dbReference type="ChEBI" id="CHEBI:18420"/>
    </ligand>
</feature>
<dbReference type="PROSITE" id="PS00606">
    <property type="entry name" value="KS3_1"/>
    <property type="match status" value="1"/>
</dbReference>
<dbReference type="Proteomes" id="UP000785200">
    <property type="component" value="Unassembled WGS sequence"/>
</dbReference>
<evidence type="ECO:0000256" key="13">
    <source>
        <dbReference type="PIRSR" id="PIRSR000454-1"/>
    </source>
</evidence>
<dbReference type="Gene3D" id="3.40.50.720">
    <property type="entry name" value="NAD(P)-binding Rossmann-like Domain"/>
    <property type="match status" value="2"/>
</dbReference>
<sequence>MVLDLSVPLDTLFSKENGISRFVELGPSNILANMAKRTGDSKYRSQDAVLCLQRLFLACTRDLKEIHYQYDDPEVGLAEVEEEEPLPAKKMEQVLPRIIAPAAVTIAATSVADVPTPALHIVRALVAYKLRKPIQQVPPEKSIKDLSGGKSTLQNELIGDVTNEFGSTPDGAEDKSLARLSEELQPHSSGQLGKTSSALIARFISAMMPAKFNLNAIRDHLHETWLLGPSRQASVILFAMTQGVASGSGRLASITAAKEMLDTAVATYAASSGLTLQKASQGTSVQEHTLSSMDPSALAKLSSDQRLLAKMQHQTLANYLGIENSNLANLTEFEQMQQDLQSRLDVWSSEFGTEVELGIKPKFNPKHLRHFNFAWNQARMEIYKLYSEALSQSELLHNMADRRLQQIANKSPLQAVTLVRSLLYHTSGGNRPQQQFDVIGERLIELIFSSQNQLPKATFPISMTRPVRDIGEDGSIKCVEVPRFDNKDPEAYISLLKSGKSQPYTNLISRRQGRWAFDAELTQSFFEALSLALKKGMSFSNKVVLITGAGQGSIGAELVRRLLMGGATVIVTTSRPISEAQKFFRHIYSVFGARGSELFVLPFNQGSAQDCKDLINNIYSDSGLGRNIDVIVPFAAISEKGIEVDGIGSKSELAHRLMLVNVLRLIGCIIQTKNERKIECRPTQVLLPFSPNHGTFGGDGLYAESKLGLESLVNRFSSESWRDQVTVCGAVIGWTRGTALMDSNDALAETIESHGALTFLQDEMALLLLVLLTPPITRIYESEAIIADFSGGLQSFSGLDEIMSKARLQNTLDAEIKKAIHDEDALERAAIIGSALPKKKGISLPQPVPKTRSSLSLEFPNLPNYHNDLHSLKHLNGMVDLTSTVVIVGFSELGPWGNARTRWQMESKHQLTQTGYIEMAWMMGLIKHFDGEKSDAYFAGWVDAKTGETLEDDQIPPRFSEHIFRHAGIRLIEPDLIPGYDPEKKEYLQEIAIEEDLPEFETTRLNAEALKLKHGNHVSIRQMDDSDMFRVQLKANAHIMVAKTVPFSYSLVAGLIPSGWDAAIYGISEDLIRQVDSVTLFTLCCVAEAFYSAGIEDSTELFKYLHLSDVGNFIGTGVGGSSKSKELYRDTHHDKQVQGDLLQETFLNTPAAWVNMLLLGGTGPIKTPVGACATGLESIDNGVDSILTGKTKMCLVGGTDHFEPDISYGFSTMKATVDSTEQFSQGREPAEFSRPTAATRAGFLESHGCGIQIICSADVALKMGLPIYAIVAGSTMAADKIGRSIPAPGKGILTFARESPDATKSPLLSLDYRREQMQKGLDHLLNGSREKGAELYSRSPTDKFPDTPLSIYSLDQDSSDTDSGYFKNRVDIHKKSPKHQIINSISSYLLPEATITARINAVRRQWGNGFREQQPTISPLRASLAVFGLTIDDIGVASLHGTSTKANDTNETDVIHTQMMHLGRKGAPLLAICQKSITGHPKAPAAAWMLNGCLQVLNTGLVPGNSNCDNIDPVLEKFSHVLFPTESIQVPEVKAFMVSSFGFGQKGGQMVGIAPKYLFATLDKADFDIYADQVTRRKTLANRAFAKAVMSNSVFKAHTHPPYTKDDESRLYLDPLARTIWDPKTGAYRFDPARVDGPATGIGRQQAPHTDAHPSTTALVESSLHALVHSTLSTTSIISIGTDVESLISFGSDANPTFLERNYTDAERKYALLSRDPHATFVGRWCAKEAVFKCLQAKGGGAGAPLKDIEIWRDDNGAPRVRVSRSFTLPCVFRLFHVTDWWYWDS</sequence>
<feature type="domain" description="Ketosynthase family 3 (KS3)" evidence="17">
    <location>
        <begin position="985"/>
        <end position="1554"/>
    </location>
</feature>
<dbReference type="GO" id="GO:0008897">
    <property type="term" value="F:holo-[acyl-carrier-protein] synthase activity"/>
    <property type="evidence" value="ECO:0007669"/>
    <property type="project" value="InterPro"/>
</dbReference>
<keyword evidence="19" id="KW-1185">Reference proteome</keyword>
<feature type="domain" description="Carrier" evidence="16">
    <location>
        <begin position="116"/>
        <end position="191"/>
    </location>
</feature>
<dbReference type="SUPFAM" id="SSF53901">
    <property type="entry name" value="Thiolase-like"/>
    <property type="match status" value="2"/>
</dbReference>
<dbReference type="GO" id="GO:0044550">
    <property type="term" value="P:secondary metabolite biosynthetic process"/>
    <property type="evidence" value="ECO:0007669"/>
    <property type="project" value="UniProtKB-ARBA"/>
</dbReference>
<dbReference type="InterPro" id="IPR026025">
    <property type="entry name" value="FAS_alpha_yeast"/>
</dbReference>
<dbReference type="PROSITE" id="PS52004">
    <property type="entry name" value="KS3_2"/>
    <property type="match status" value="1"/>
</dbReference>
<evidence type="ECO:0000256" key="1">
    <source>
        <dbReference type="ARBA" id="ARBA00007485"/>
    </source>
</evidence>
<evidence type="ECO:0000259" key="16">
    <source>
        <dbReference type="PROSITE" id="PS50075"/>
    </source>
</evidence>
<comment type="similarity">
    <text evidence="1 12">Belongs to the thiolase-like superfamily. Fungal fatty acid synthetase subunit alpha family.</text>
</comment>
<evidence type="ECO:0000256" key="12">
    <source>
        <dbReference type="PIRNR" id="PIRNR000454"/>
    </source>
</evidence>
<dbReference type="InterPro" id="IPR004568">
    <property type="entry name" value="Ppantetheine-prot_Trfase_dom"/>
</dbReference>
<dbReference type="CDD" id="cd08950">
    <property type="entry name" value="KR_fFAS_SDR_c_like"/>
    <property type="match status" value="1"/>
</dbReference>
<evidence type="ECO:0000256" key="7">
    <source>
        <dbReference type="ARBA" id="ARBA00022857"/>
    </source>
</evidence>
<feature type="active site" description="For beta-ketoacyl synthase activity" evidence="13">
    <location>
        <position position="1172"/>
    </location>
</feature>
<dbReference type="InterPro" id="IPR040899">
    <property type="entry name" value="Fas_alpha_ACP"/>
</dbReference>
<dbReference type="PROSITE" id="PS50075">
    <property type="entry name" value="CARRIER"/>
    <property type="match status" value="1"/>
</dbReference>
<evidence type="ECO:0000256" key="8">
    <source>
        <dbReference type="ARBA" id="ARBA00023002"/>
    </source>
</evidence>
<dbReference type="InterPro" id="IPR016039">
    <property type="entry name" value="Thiolase-like"/>
</dbReference>
<accession>A0A9P6SQE3</accession>
<evidence type="ECO:0000256" key="4">
    <source>
        <dbReference type="ARBA" id="ARBA00022679"/>
    </source>
</evidence>
<keyword evidence="3" id="KW-0597">Phosphoprotein</keyword>
<dbReference type="OrthoDB" id="4251012at2759"/>
<dbReference type="InterPro" id="IPR037143">
    <property type="entry name" value="4-PPantetheinyl_Trfase_dom_sf"/>
</dbReference>
<dbReference type="PANTHER" id="PTHR10982:SF21">
    <property type="entry name" value="FATTY ACID SYNTHASE SUBUNIT BETA"/>
    <property type="match status" value="1"/>
</dbReference>
<keyword evidence="4 12" id="KW-0808">Transferase</keyword>
<dbReference type="PANTHER" id="PTHR10982">
    <property type="entry name" value="MALONYL COA-ACYL CARRIER PROTEIN TRANSACYLASE"/>
    <property type="match status" value="1"/>
</dbReference>
<dbReference type="InterPro" id="IPR050830">
    <property type="entry name" value="Fungal_FAS"/>
</dbReference>
<keyword evidence="7" id="KW-0521">NADP</keyword>
<dbReference type="Pfam" id="PF18314">
    <property type="entry name" value="FAS_I_H"/>
    <property type="match status" value="1"/>
</dbReference>
<feature type="binding site" evidence="14">
    <location>
        <position position="1685"/>
    </location>
    <ligand>
        <name>Mg(2+)</name>
        <dbReference type="ChEBI" id="CHEBI:18420"/>
    </ligand>
</feature>
<dbReference type="EMBL" id="VNKQ01000021">
    <property type="protein sequence ID" value="KAG0644937.1"/>
    <property type="molecule type" value="Genomic_DNA"/>
</dbReference>
<dbReference type="Pfam" id="PF18325">
    <property type="entry name" value="Fas_alpha_ACP"/>
    <property type="match status" value="1"/>
</dbReference>
<dbReference type="GO" id="GO:0004316">
    <property type="term" value="F:3-oxoacyl-[acyl-carrier-protein] reductase (NADPH) activity"/>
    <property type="evidence" value="ECO:0007669"/>
    <property type="project" value="UniProtKB-EC"/>
</dbReference>
<dbReference type="NCBIfam" id="TIGR00556">
    <property type="entry name" value="pantethn_trn"/>
    <property type="match status" value="1"/>
</dbReference>
<dbReference type="InterPro" id="IPR020841">
    <property type="entry name" value="PKS_Beta-ketoAc_synthase_dom"/>
</dbReference>
<evidence type="ECO:0000259" key="17">
    <source>
        <dbReference type="PROSITE" id="PS52004"/>
    </source>
</evidence>